<dbReference type="GO" id="GO:0009236">
    <property type="term" value="P:cobalamin biosynthetic process"/>
    <property type="evidence" value="ECO:0007669"/>
    <property type="project" value="InterPro"/>
</dbReference>
<dbReference type="PANTHER" id="PTHR41248:SF1">
    <property type="entry name" value="NORD PROTEIN"/>
    <property type="match status" value="1"/>
</dbReference>
<feature type="domain" description="VWFA" evidence="2">
    <location>
        <begin position="386"/>
        <end position="591"/>
    </location>
</feature>
<dbReference type="PANTHER" id="PTHR41248">
    <property type="entry name" value="NORD PROTEIN"/>
    <property type="match status" value="1"/>
</dbReference>
<dbReference type="Gene3D" id="3.40.50.410">
    <property type="entry name" value="von Willebrand factor, type A domain"/>
    <property type="match status" value="1"/>
</dbReference>
<protein>
    <submittedName>
        <fullName evidence="3">Cobalt chelatase</fullName>
    </submittedName>
</protein>
<dbReference type="EMBL" id="JACETL010000009">
    <property type="protein sequence ID" value="MBA4692398.1"/>
    <property type="molecule type" value="Genomic_DNA"/>
</dbReference>
<dbReference type="InterPro" id="IPR036465">
    <property type="entry name" value="vWFA_dom_sf"/>
</dbReference>
<dbReference type="InterPro" id="IPR025861">
    <property type="entry name" value="CobT_VWA_dom"/>
</dbReference>
<feature type="compositionally biased region" description="Acidic residues" evidence="1">
    <location>
        <begin position="223"/>
        <end position="238"/>
    </location>
</feature>
<dbReference type="PIRSF" id="PIRSF031715">
    <property type="entry name" value="Cob_chel_CobT"/>
    <property type="match status" value="1"/>
</dbReference>
<gene>
    <name evidence="3" type="ORF">H2072_01475</name>
</gene>
<dbReference type="InterPro" id="IPR006538">
    <property type="entry name" value="CobT"/>
</dbReference>
<dbReference type="AlphaFoldDB" id="A0A838XSR0"/>
<dbReference type="InterPro" id="IPR051928">
    <property type="entry name" value="NorD/CobT"/>
</dbReference>
<dbReference type="Proteomes" id="UP000551848">
    <property type="component" value="Unassembled WGS sequence"/>
</dbReference>
<name>A0A838XSR0_9GAMM</name>
<dbReference type="SUPFAM" id="SSF53300">
    <property type="entry name" value="vWA-like"/>
    <property type="match status" value="1"/>
</dbReference>
<dbReference type="Pfam" id="PF11775">
    <property type="entry name" value="CobT_C"/>
    <property type="match status" value="1"/>
</dbReference>
<dbReference type="PROSITE" id="PS50234">
    <property type="entry name" value="VWFA"/>
    <property type="match status" value="1"/>
</dbReference>
<evidence type="ECO:0000313" key="4">
    <source>
        <dbReference type="Proteomes" id="UP000551848"/>
    </source>
</evidence>
<evidence type="ECO:0000256" key="1">
    <source>
        <dbReference type="SAM" id="MobiDB-lite"/>
    </source>
</evidence>
<evidence type="ECO:0000259" key="2">
    <source>
        <dbReference type="PROSITE" id="PS50234"/>
    </source>
</evidence>
<accession>A0A838XSR0</accession>
<feature type="compositionally biased region" description="Acidic residues" evidence="1">
    <location>
        <begin position="204"/>
        <end position="215"/>
    </location>
</feature>
<feature type="region of interest" description="Disordered" evidence="1">
    <location>
        <begin position="25"/>
        <end position="55"/>
    </location>
</feature>
<sequence>MSWVKNREEFKQAVLSATRAISHNSNLESTSQASSRPPSLSHISLQNPPRSSSQINSWRGEADFQAFWHLYHKESPSLKMPKIARDFFAELELSRVEMIGGEAFPGAKTNLSLFLDAEAKKNIDNKIPSINPLASNLWLKKLNGYELHENSKNIVNAFLSAAPKNINKLGKRLIKAQKSQEDFQLIALELMKDLDLMHEPQTNSDEESLGDESISEEQQAQDQDQDQEEFEQTSEEQIIEAQTEGIADEETDLLEEAQAPIDSTSIDEEIDLTRNFNEDLDQTAYEDYQIFTSQFDEIINAIDLATPEETQRLRIQLDQLISPYQTTIGKLANRLQRLLQAQQNRSWNYNLEEGLLDTAQLHRVITRPGDPLSFKQESESKFKDTVVSLLIDSSGSMRGRSMTLAAICGDIIGSTLERCYVKTELLGFTTKHWKGGDARKAWVNQGSPSYPGRLNDLRHIIFKSADDNFRKARKSFGIMLREGLLKENVDGEALAWAHQRLSKRNEERKILIVISDGAPVDDSTLSTNHSNFLDNHLRQIINMIQTQSNVELLAIGIGHDVTKYYEKSITINRADELAEALLDKLTELFND</sequence>
<comment type="caution">
    <text evidence="3">The sequence shown here is derived from an EMBL/GenBank/DDBJ whole genome shotgun (WGS) entry which is preliminary data.</text>
</comment>
<feature type="region of interest" description="Disordered" evidence="1">
    <location>
        <begin position="201"/>
        <end position="238"/>
    </location>
</feature>
<proteinExistence type="predicted"/>
<dbReference type="Pfam" id="PF06213">
    <property type="entry name" value="CobT"/>
    <property type="match status" value="1"/>
</dbReference>
<evidence type="ECO:0000313" key="3">
    <source>
        <dbReference type="EMBL" id="MBA4692398.1"/>
    </source>
</evidence>
<reference evidence="3 4" key="1">
    <citation type="submission" date="2020-06" db="EMBL/GenBank/DDBJ databases">
        <title>Dysbiosis in marine aquaculture revealed through microbiome analysis: reverse ecology for environmental sustainability.</title>
        <authorList>
            <person name="Haro-Moreno J.M."/>
            <person name="Coutinho F.H."/>
            <person name="Zaragoza-Solas A."/>
            <person name="Picazo A."/>
            <person name="Almagro-Moreno S."/>
            <person name="Lopez-Perez M."/>
        </authorList>
    </citation>
    <scope>NUCLEOTIDE SEQUENCE [LARGE SCALE GENOMIC DNA]</scope>
    <source>
        <strain evidence="3">MCMED-G41</strain>
    </source>
</reference>
<dbReference type="InterPro" id="IPR002035">
    <property type="entry name" value="VWF_A"/>
</dbReference>
<organism evidence="3 4">
    <name type="scientific">SAR86 cluster bacterium</name>
    <dbReference type="NCBI Taxonomy" id="2030880"/>
    <lineage>
        <taxon>Bacteria</taxon>
        <taxon>Pseudomonadati</taxon>
        <taxon>Pseudomonadota</taxon>
        <taxon>Gammaproteobacteria</taxon>
        <taxon>SAR86 cluster</taxon>
    </lineage>
</organism>